<evidence type="ECO:0000313" key="3">
    <source>
        <dbReference type="Proteomes" id="UP000075920"/>
    </source>
</evidence>
<evidence type="ECO:0000313" key="2">
    <source>
        <dbReference type="EnsemblMetazoa" id="AMIN014409-PA"/>
    </source>
</evidence>
<proteinExistence type="predicted"/>
<dbReference type="AlphaFoldDB" id="A0A182WNZ0"/>
<organism evidence="2 3">
    <name type="scientific">Anopheles minimus</name>
    <dbReference type="NCBI Taxonomy" id="112268"/>
    <lineage>
        <taxon>Eukaryota</taxon>
        <taxon>Metazoa</taxon>
        <taxon>Ecdysozoa</taxon>
        <taxon>Arthropoda</taxon>
        <taxon>Hexapoda</taxon>
        <taxon>Insecta</taxon>
        <taxon>Pterygota</taxon>
        <taxon>Neoptera</taxon>
        <taxon>Endopterygota</taxon>
        <taxon>Diptera</taxon>
        <taxon>Nematocera</taxon>
        <taxon>Culicoidea</taxon>
        <taxon>Culicidae</taxon>
        <taxon>Anophelinae</taxon>
        <taxon>Anopheles</taxon>
    </lineage>
</organism>
<dbReference type="Proteomes" id="UP000075920">
    <property type="component" value="Unassembled WGS sequence"/>
</dbReference>
<feature type="compositionally biased region" description="Basic and acidic residues" evidence="1">
    <location>
        <begin position="24"/>
        <end position="35"/>
    </location>
</feature>
<dbReference type="VEuPathDB" id="VectorBase:AMIN014409"/>
<protein>
    <submittedName>
        <fullName evidence="2">Uncharacterized protein</fullName>
    </submittedName>
</protein>
<reference evidence="2" key="2">
    <citation type="submission" date="2020-05" db="UniProtKB">
        <authorList>
            <consortium name="EnsemblMetazoa"/>
        </authorList>
    </citation>
    <scope>IDENTIFICATION</scope>
    <source>
        <strain evidence="2">MINIMUS1</strain>
    </source>
</reference>
<evidence type="ECO:0000256" key="1">
    <source>
        <dbReference type="SAM" id="MobiDB-lite"/>
    </source>
</evidence>
<reference evidence="3" key="1">
    <citation type="submission" date="2013-03" db="EMBL/GenBank/DDBJ databases">
        <title>The Genome Sequence of Anopheles minimus MINIMUS1.</title>
        <authorList>
            <consortium name="The Broad Institute Genomics Platform"/>
            <person name="Neafsey D.E."/>
            <person name="Walton C."/>
            <person name="Walker B."/>
            <person name="Young S.K."/>
            <person name="Zeng Q."/>
            <person name="Gargeya S."/>
            <person name="Fitzgerald M."/>
            <person name="Haas B."/>
            <person name="Abouelleil A."/>
            <person name="Allen A.W."/>
            <person name="Alvarado L."/>
            <person name="Arachchi H.M."/>
            <person name="Berlin A.M."/>
            <person name="Chapman S.B."/>
            <person name="Gainer-Dewar J."/>
            <person name="Goldberg J."/>
            <person name="Griggs A."/>
            <person name="Gujja S."/>
            <person name="Hansen M."/>
            <person name="Howarth C."/>
            <person name="Imamovic A."/>
            <person name="Ireland A."/>
            <person name="Larimer J."/>
            <person name="McCowan C."/>
            <person name="Murphy C."/>
            <person name="Pearson M."/>
            <person name="Poon T.W."/>
            <person name="Priest M."/>
            <person name="Roberts A."/>
            <person name="Saif S."/>
            <person name="Shea T."/>
            <person name="Sisk P."/>
            <person name="Sykes S."/>
            <person name="Wortman J."/>
            <person name="Nusbaum C."/>
            <person name="Birren B."/>
        </authorList>
    </citation>
    <scope>NUCLEOTIDE SEQUENCE [LARGE SCALE GENOMIC DNA]</scope>
    <source>
        <strain evidence="3">MINIMUS1</strain>
    </source>
</reference>
<feature type="compositionally biased region" description="Basic residues" evidence="1">
    <location>
        <begin position="10"/>
        <end position="23"/>
    </location>
</feature>
<name>A0A182WNZ0_9DIPT</name>
<dbReference type="EnsemblMetazoa" id="AMIN014409-RA">
    <property type="protein sequence ID" value="AMIN014409-PA"/>
    <property type="gene ID" value="AMIN014409"/>
</dbReference>
<keyword evidence="3" id="KW-1185">Reference proteome</keyword>
<accession>A0A182WNZ0</accession>
<feature type="region of interest" description="Disordered" evidence="1">
    <location>
        <begin position="1"/>
        <end position="37"/>
    </location>
</feature>
<sequence>MLSIVVIAKTKPKKGKTQKTGKQRSKDPYGGDHTIDAPVPVRSVKWASCDSHPTDAMEIETIKMPNYITRN</sequence>